<organism evidence="1 2">
    <name type="scientific">Nepenthes gracilis</name>
    <name type="common">Slender pitcher plant</name>
    <dbReference type="NCBI Taxonomy" id="150966"/>
    <lineage>
        <taxon>Eukaryota</taxon>
        <taxon>Viridiplantae</taxon>
        <taxon>Streptophyta</taxon>
        <taxon>Embryophyta</taxon>
        <taxon>Tracheophyta</taxon>
        <taxon>Spermatophyta</taxon>
        <taxon>Magnoliopsida</taxon>
        <taxon>eudicotyledons</taxon>
        <taxon>Gunneridae</taxon>
        <taxon>Pentapetalae</taxon>
        <taxon>Caryophyllales</taxon>
        <taxon>Nepenthaceae</taxon>
        <taxon>Nepenthes</taxon>
    </lineage>
</organism>
<accession>A0AAD3SEQ6</accession>
<evidence type="ECO:0000313" key="1">
    <source>
        <dbReference type="EMBL" id="GMH09803.1"/>
    </source>
</evidence>
<gene>
    <name evidence="1" type="ORF">Nepgr_011644</name>
</gene>
<evidence type="ECO:0000313" key="2">
    <source>
        <dbReference type="Proteomes" id="UP001279734"/>
    </source>
</evidence>
<dbReference type="AlphaFoldDB" id="A0AAD3SEQ6"/>
<dbReference type="EMBL" id="BSYO01000009">
    <property type="protein sequence ID" value="GMH09803.1"/>
    <property type="molecule type" value="Genomic_DNA"/>
</dbReference>
<name>A0AAD3SEQ6_NEPGR</name>
<reference evidence="1" key="1">
    <citation type="submission" date="2023-05" db="EMBL/GenBank/DDBJ databases">
        <title>Nepenthes gracilis genome sequencing.</title>
        <authorList>
            <person name="Fukushima K."/>
        </authorList>
    </citation>
    <scope>NUCLEOTIDE SEQUENCE</scope>
    <source>
        <strain evidence="1">SING2019-196</strain>
    </source>
</reference>
<proteinExistence type="predicted"/>
<comment type="caution">
    <text evidence="1">The sequence shown here is derived from an EMBL/GenBank/DDBJ whole genome shotgun (WGS) entry which is preliminary data.</text>
</comment>
<protein>
    <submittedName>
        <fullName evidence="1">Uncharacterized protein</fullName>
    </submittedName>
</protein>
<dbReference type="Proteomes" id="UP001279734">
    <property type="component" value="Unassembled WGS sequence"/>
</dbReference>
<keyword evidence="2" id="KW-1185">Reference proteome</keyword>
<sequence>MLLLRSLQLKTEFSCKANSSCCRNNFRSCCRNKNSIMDPRKASKQNATMKSAVDTSFNLAELLFQNFHQILKKYQWNIMVLKNLLKLQELSKIVTSFDSKDTENSTIPEFSTH</sequence>